<evidence type="ECO:0000256" key="1">
    <source>
        <dbReference type="SAM" id="MobiDB-lite"/>
    </source>
</evidence>
<feature type="compositionally biased region" description="Basic and acidic residues" evidence="1">
    <location>
        <begin position="34"/>
        <end position="46"/>
    </location>
</feature>
<evidence type="ECO:0000313" key="3">
    <source>
        <dbReference type="Proteomes" id="UP000769780"/>
    </source>
</evidence>
<dbReference type="Proteomes" id="UP000769780">
    <property type="component" value="Unassembled WGS sequence"/>
</dbReference>
<feature type="region of interest" description="Disordered" evidence="1">
    <location>
        <begin position="34"/>
        <end position="58"/>
    </location>
</feature>
<reference evidence="2 3" key="1">
    <citation type="submission" date="2020-07" db="EMBL/GenBank/DDBJ databases">
        <title>Fungal Genomes of the International Space Station.</title>
        <authorList>
            <person name="Seuylemezian A."/>
            <person name="Singh N.K."/>
            <person name="Wood J."/>
            <person name="Venkateswaran K."/>
        </authorList>
    </citation>
    <scope>NUCLEOTIDE SEQUENCE [LARGE SCALE GENOMIC DNA]</scope>
    <source>
        <strain evidence="2 3">PL-B2</strain>
    </source>
</reference>
<comment type="caution">
    <text evidence="2">The sequence shown here is derived from an EMBL/GenBank/DDBJ whole genome shotgun (WGS) entry which is preliminary data.</text>
</comment>
<gene>
    <name evidence="2" type="ORF">H0185_17115</name>
</gene>
<proteinExistence type="predicted"/>
<dbReference type="EMBL" id="JACWFH010000024">
    <property type="protein sequence ID" value="MBY0098507.1"/>
    <property type="molecule type" value="Genomic_DNA"/>
</dbReference>
<sequence>MKNDLDKNYSANNSRMVEDIEAMKKLGKQMEHLRTNTELKEDKKVPDPIQEQEISQNN</sequence>
<evidence type="ECO:0008006" key="4">
    <source>
        <dbReference type="Google" id="ProtNLM"/>
    </source>
</evidence>
<evidence type="ECO:0000313" key="2">
    <source>
        <dbReference type="EMBL" id="MBY0098507.1"/>
    </source>
</evidence>
<name>A0ABS7K8B0_9BACI</name>
<dbReference type="RefSeq" id="WP_221874773.1">
    <property type="nucleotide sequence ID" value="NZ_JACWFH010000024.1"/>
</dbReference>
<keyword evidence="3" id="KW-1185">Reference proteome</keyword>
<organism evidence="2 3">
    <name type="scientific">Mesobacillus maritimus</name>
    <dbReference type="NCBI Taxonomy" id="1643336"/>
    <lineage>
        <taxon>Bacteria</taxon>
        <taxon>Bacillati</taxon>
        <taxon>Bacillota</taxon>
        <taxon>Bacilli</taxon>
        <taxon>Bacillales</taxon>
        <taxon>Bacillaceae</taxon>
        <taxon>Mesobacillus</taxon>
    </lineage>
</organism>
<accession>A0ABS7K8B0</accession>
<protein>
    <recommendedName>
        <fullName evidence="4">Multidrug ABC transporter ATPase</fullName>
    </recommendedName>
</protein>